<sequence length="118" mass="12079">MDESSDPDLQIAITRDGGVTVAAVRGELDAASTPQLPARLAGEPTDRGLVLDLLECDFVDSTGLHAIIDARAAVEGAGARFALVCHADGPVARVIEVALPGMLETYGRRDAAIAAVAG</sequence>
<dbReference type="Pfam" id="PF01740">
    <property type="entry name" value="STAS"/>
    <property type="match status" value="1"/>
</dbReference>
<dbReference type="SUPFAM" id="SSF52091">
    <property type="entry name" value="SpoIIaa-like"/>
    <property type="match status" value="1"/>
</dbReference>
<dbReference type="KEGG" id="sbae:DSM104329_00702"/>
<keyword evidence="3" id="KW-1185">Reference proteome</keyword>
<proteinExistence type="predicted"/>
<dbReference type="CDD" id="cd07043">
    <property type="entry name" value="STAS_anti-anti-sigma_factors"/>
    <property type="match status" value="1"/>
</dbReference>
<dbReference type="Gene3D" id="3.30.750.24">
    <property type="entry name" value="STAS domain"/>
    <property type="match status" value="1"/>
</dbReference>
<evidence type="ECO:0000259" key="1">
    <source>
        <dbReference type="PROSITE" id="PS50801"/>
    </source>
</evidence>
<organism evidence="2 3">
    <name type="scientific">Capillimicrobium parvum</name>
    <dbReference type="NCBI Taxonomy" id="2884022"/>
    <lineage>
        <taxon>Bacteria</taxon>
        <taxon>Bacillati</taxon>
        <taxon>Actinomycetota</taxon>
        <taxon>Thermoleophilia</taxon>
        <taxon>Solirubrobacterales</taxon>
        <taxon>Capillimicrobiaceae</taxon>
        <taxon>Capillimicrobium</taxon>
    </lineage>
</organism>
<evidence type="ECO:0000313" key="3">
    <source>
        <dbReference type="Proteomes" id="UP001162834"/>
    </source>
</evidence>
<accession>A0A9E6XV42</accession>
<dbReference type="PROSITE" id="PS50801">
    <property type="entry name" value="STAS"/>
    <property type="match status" value="1"/>
</dbReference>
<gene>
    <name evidence="2" type="ORF">DSM104329_00702</name>
</gene>
<name>A0A9E6XV42_9ACTN</name>
<protein>
    <recommendedName>
        <fullName evidence="1">STAS domain-containing protein</fullName>
    </recommendedName>
</protein>
<feature type="domain" description="STAS" evidence="1">
    <location>
        <begin position="9"/>
        <end position="96"/>
    </location>
</feature>
<dbReference type="Proteomes" id="UP001162834">
    <property type="component" value="Chromosome"/>
</dbReference>
<reference evidence="2" key="1">
    <citation type="journal article" date="2022" name="Int. J. Syst. Evol. Microbiol.">
        <title>Pseudomonas aegrilactucae sp. nov. and Pseudomonas morbosilactucae sp. nov., pathogens causing bacterial rot of lettuce in Japan.</title>
        <authorList>
            <person name="Sawada H."/>
            <person name="Fujikawa T."/>
            <person name="Satou M."/>
        </authorList>
    </citation>
    <scope>NUCLEOTIDE SEQUENCE</scope>
    <source>
        <strain evidence="2">0166_1</strain>
    </source>
</reference>
<dbReference type="InterPro" id="IPR002645">
    <property type="entry name" value="STAS_dom"/>
</dbReference>
<dbReference type="EMBL" id="CP087164">
    <property type="protein sequence ID" value="UGS34326.1"/>
    <property type="molecule type" value="Genomic_DNA"/>
</dbReference>
<dbReference type="AlphaFoldDB" id="A0A9E6XV42"/>
<evidence type="ECO:0000313" key="2">
    <source>
        <dbReference type="EMBL" id="UGS34326.1"/>
    </source>
</evidence>
<dbReference type="InterPro" id="IPR036513">
    <property type="entry name" value="STAS_dom_sf"/>
</dbReference>
<dbReference type="RefSeq" id="WP_259314010.1">
    <property type="nucleotide sequence ID" value="NZ_CP087164.1"/>
</dbReference>